<dbReference type="PANTHER" id="PTHR10625">
    <property type="entry name" value="HISTONE DEACETYLASE HDAC1-RELATED"/>
    <property type="match status" value="1"/>
</dbReference>
<dbReference type="CDD" id="cd11599">
    <property type="entry name" value="HDAC_classII_2"/>
    <property type="match status" value="1"/>
</dbReference>
<feature type="domain" description="Histone deacetylase" evidence="2">
    <location>
        <begin position="20"/>
        <end position="306"/>
    </location>
</feature>
<dbReference type="InterPro" id="IPR037138">
    <property type="entry name" value="His_deacetylse_dom_sf"/>
</dbReference>
<dbReference type="Pfam" id="PF00850">
    <property type="entry name" value="Hist_deacetyl"/>
    <property type="match status" value="1"/>
</dbReference>
<comment type="similarity">
    <text evidence="1">Belongs to the histone deacetylase family.</text>
</comment>
<accession>A0A1X7FFU2</accession>
<dbReference type="Proteomes" id="UP000192936">
    <property type="component" value="Unassembled WGS sequence"/>
</dbReference>
<dbReference type="GO" id="GO:0004407">
    <property type="term" value="F:histone deacetylase activity"/>
    <property type="evidence" value="ECO:0007669"/>
    <property type="project" value="TreeGrafter"/>
</dbReference>
<dbReference type="InterPro" id="IPR023801">
    <property type="entry name" value="His_deacetylse_dom"/>
</dbReference>
<dbReference type="AlphaFoldDB" id="A0A1X7FFU2"/>
<sequence length="309" mass="33226">MFTTLFTHPACLEHDTGLGHPECSDRLRAVLAALETEEFHMLERQEAPRATVEQLLRAHPQSHIDRVLSLIPDVEHAGVDADTVVSPGSGEAALRAAGAVCAAVDAVATGQSRNAFCAVRPPGHHAEREKAMGFCLFNNAAVGAFHARAVHGLQRVAVMDFDVHHGNGTQDILQFDPDMLYCSTHQSPLYPGTGDAGEKGEYGNCVNAPLPAMAGSPEFRHAMTHVILPAIDHFKPDLLIISAGFDAHSRDPLAGLHLIDDDFVWATRKLGELARTHCGARIVSVLEGGYNLRALASASAAHVRELMYC</sequence>
<evidence type="ECO:0000256" key="1">
    <source>
        <dbReference type="ARBA" id="ARBA00005947"/>
    </source>
</evidence>
<dbReference type="RefSeq" id="WP_085086121.1">
    <property type="nucleotide sequence ID" value="NZ_FXAK01000005.1"/>
</dbReference>
<dbReference type="OrthoDB" id="9808367at2"/>
<dbReference type="InterPro" id="IPR023696">
    <property type="entry name" value="Ureohydrolase_dom_sf"/>
</dbReference>
<evidence type="ECO:0000313" key="3">
    <source>
        <dbReference type="EMBL" id="SMF51086.1"/>
    </source>
</evidence>
<name>A0A1X7FFU2_9PROT</name>
<protein>
    <submittedName>
        <fullName evidence="3">Acetoin utilization deacetylase AcuC</fullName>
    </submittedName>
</protein>
<reference evidence="3 4" key="1">
    <citation type="submission" date="2017-04" db="EMBL/GenBank/DDBJ databases">
        <authorList>
            <person name="Afonso C.L."/>
            <person name="Miller P.J."/>
            <person name="Scott M.A."/>
            <person name="Spackman E."/>
            <person name="Goraichik I."/>
            <person name="Dimitrov K.M."/>
            <person name="Suarez D.L."/>
            <person name="Swayne D.E."/>
        </authorList>
    </citation>
    <scope>NUCLEOTIDE SEQUENCE [LARGE SCALE GENOMIC DNA]</scope>
    <source>
        <strain evidence="3 4">A2P</strain>
    </source>
</reference>
<evidence type="ECO:0000259" key="2">
    <source>
        <dbReference type="Pfam" id="PF00850"/>
    </source>
</evidence>
<evidence type="ECO:0000313" key="4">
    <source>
        <dbReference type="Proteomes" id="UP000192936"/>
    </source>
</evidence>
<dbReference type="GO" id="GO:0040029">
    <property type="term" value="P:epigenetic regulation of gene expression"/>
    <property type="evidence" value="ECO:0007669"/>
    <property type="project" value="TreeGrafter"/>
</dbReference>
<dbReference type="EMBL" id="FXAK01000005">
    <property type="protein sequence ID" value="SMF51086.1"/>
    <property type="molecule type" value="Genomic_DNA"/>
</dbReference>
<organism evidence="3 4">
    <name type="scientific">Azospirillum oryzae</name>
    <dbReference type="NCBI Taxonomy" id="286727"/>
    <lineage>
        <taxon>Bacteria</taxon>
        <taxon>Pseudomonadati</taxon>
        <taxon>Pseudomonadota</taxon>
        <taxon>Alphaproteobacteria</taxon>
        <taxon>Rhodospirillales</taxon>
        <taxon>Azospirillaceae</taxon>
        <taxon>Azospirillum</taxon>
    </lineage>
</organism>
<dbReference type="SUPFAM" id="SSF52768">
    <property type="entry name" value="Arginase/deacetylase"/>
    <property type="match status" value="1"/>
</dbReference>
<proteinExistence type="inferred from homology"/>
<dbReference type="Gene3D" id="3.40.800.20">
    <property type="entry name" value="Histone deacetylase domain"/>
    <property type="match status" value="1"/>
</dbReference>
<dbReference type="STRING" id="286727.SAMN02982917_2726"/>
<dbReference type="PRINTS" id="PR01270">
    <property type="entry name" value="HDASUPER"/>
</dbReference>
<dbReference type="InterPro" id="IPR000286">
    <property type="entry name" value="HDACs"/>
</dbReference>
<dbReference type="PANTHER" id="PTHR10625:SF10">
    <property type="entry name" value="HISTONE DEACETYLASE HDAC1"/>
    <property type="match status" value="1"/>
</dbReference>
<gene>
    <name evidence="3" type="ORF">SAMN02982917_2726</name>
</gene>